<protein>
    <submittedName>
        <fullName evidence="1">Uncharacterized protein</fullName>
    </submittedName>
</protein>
<sequence>MGAIKTLWQFVSGGKPSEVAKSSKGGAGAVKPPIIDIKFDDVHGEIPKLCQKTFKLISRKKGATIDEIHAVIGNKRSSVYNHIHLIKKAGYQIVKTYDKKLGIHRYRLG</sequence>
<evidence type="ECO:0000313" key="1">
    <source>
        <dbReference type="EMBL" id="HAW75259.1"/>
    </source>
</evidence>
<accession>A0A350P1U2</accession>
<comment type="caution">
    <text evidence="1">The sequence shown here is derived from an EMBL/GenBank/DDBJ whole genome shotgun (WGS) entry which is preliminary data.</text>
</comment>
<name>A0A350P1U2_9ALTE</name>
<dbReference type="AlphaFoldDB" id="A0A350P1U2"/>
<dbReference type="EMBL" id="DNAN01000201">
    <property type="protein sequence ID" value="HAW75259.1"/>
    <property type="molecule type" value="Genomic_DNA"/>
</dbReference>
<organism evidence="1 2">
    <name type="scientific">Alteromonas australica</name>
    <dbReference type="NCBI Taxonomy" id="589873"/>
    <lineage>
        <taxon>Bacteria</taxon>
        <taxon>Pseudomonadati</taxon>
        <taxon>Pseudomonadota</taxon>
        <taxon>Gammaproteobacteria</taxon>
        <taxon>Alteromonadales</taxon>
        <taxon>Alteromonadaceae</taxon>
        <taxon>Alteromonas/Salinimonas group</taxon>
        <taxon>Alteromonas</taxon>
    </lineage>
</organism>
<reference evidence="1 2" key="1">
    <citation type="journal article" date="2018" name="Nat. Biotechnol.">
        <title>A standardized bacterial taxonomy based on genome phylogeny substantially revises the tree of life.</title>
        <authorList>
            <person name="Parks D.H."/>
            <person name="Chuvochina M."/>
            <person name="Waite D.W."/>
            <person name="Rinke C."/>
            <person name="Skarshewski A."/>
            <person name="Chaumeil P.A."/>
            <person name="Hugenholtz P."/>
        </authorList>
    </citation>
    <scope>NUCLEOTIDE SEQUENCE [LARGE SCALE GENOMIC DNA]</scope>
    <source>
        <strain evidence="1">UBA11978</strain>
    </source>
</reference>
<dbReference type="Proteomes" id="UP000263517">
    <property type="component" value="Unassembled WGS sequence"/>
</dbReference>
<evidence type="ECO:0000313" key="2">
    <source>
        <dbReference type="Proteomes" id="UP000263517"/>
    </source>
</evidence>
<proteinExistence type="predicted"/>
<gene>
    <name evidence="1" type="ORF">DCW74_05915</name>
</gene>